<evidence type="ECO:0000256" key="7">
    <source>
        <dbReference type="ARBA" id="ARBA00022605"/>
    </source>
</evidence>
<dbReference type="GO" id="GO:0009097">
    <property type="term" value="P:isoleucine biosynthetic process"/>
    <property type="evidence" value="ECO:0007669"/>
    <property type="project" value="UniProtKB-UniRule"/>
</dbReference>
<dbReference type="NCBIfam" id="NF011456">
    <property type="entry name" value="PRK14874.1"/>
    <property type="match status" value="1"/>
</dbReference>
<feature type="active site" description="Proton acceptor" evidence="15 16">
    <location>
        <position position="235"/>
    </location>
</feature>
<dbReference type="SUPFAM" id="SSF51735">
    <property type="entry name" value="NAD(P)-binding Rossmann-fold domains"/>
    <property type="match status" value="1"/>
</dbReference>
<dbReference type="Gene3D" id="3.40.50.720">
    <property type="entry name" value="NAD(P)-binding Rossmann-like Domain"/>
    <property type="match status" value="1"/>
</dbReference>
<dbReference type="EC" id="1.2.1.11" evidence="6 15"/>
<comment type="similarity">
    <text evidence="4 15">Belongs to the aspartate-semialdehyde dehydrogenase family.</text>
</comment>
<dbReference type="InterPro" id="IPR012280">
    <property type="entry name" value="Semialdhyde_DH_dimer_dom"/>
</dbReference>
<proteinExistence type="inferred from homology"/>
<dbReference type="Pfam" id="PF01118">
    <property type="entry name" value="Semialdhyde_dh"/>
    <property type="match status" value="1"/>
</dbReference>
<comment type="subunit">
    <text evidence="5 15">Homodimer.</text>
</comment>
<dbReference type="PIRSF" id="PIRSF000148">
    <property type="entry name" value="ASA_dh"/>
    <property type="match status" value="1"/>
</dbReference>
<keyword evidence="9 15" id="KW-0521">NADP</keyword>
<name>A0A1I4I0A6_9LACT</name>
<dbReference type="SMART" id="SM00859">
    <property type="entry name" value="Semialdhyde_dh"/>
    <property type="match status" value="1"/>
</dbReference>
<evidence type="ECO:0000256" key="15">
    <source>
        <dbReference type="HAMAP-Rule" id="MF_02121"/>
    </source>
</evidence>
<evidence type="ECO:0000256" key="5">
    <source>
        <dbReference type="ARBA" id="ARBA00011738"/>
    </source>
</evidence>
<protein>
    <recommendedName>
        <fullName evidence="6 15">Aspartate-semialdehyde dehydrogenase</fullName>
        <shortName evidence="15">ASA dehydrogenase</shortName>
        <shortName evidence="15">ASADH</shortName>
        <ecNumber evidence="6 15">1.2.1.11</ecNumber>
    </recommendedName>
    <alternativeName>
        <fullName evidence="15">Aspartate-beta-semialdehyde dehydrogenase</fullName>
    </alternativeName>
</protein>
<dbReference type="GO" id="GO:0046983">
    <property type="term" value="F:protein dimerization activity"/>
    <property type="evidence" value="ECO:0007669"/>
    <property type="project" value="InterPro"/>
</dbReference>
<accession>A0A1I4I0A6</accession>
<reference evidence="18 19" key="1">
    <citation type="submission" date="2016-10" db="EMBL/GenBank/DDBJ databases">
        <authorList>
            <person name="de Groot N.N."/>
        </authorList>
    </citation>
    <scope>NUCLEOTIDE SEQUENCE [LARGE SCALE GENOMIC DNA]</scope>
    <source>
        <strain evidence="18 19">M79</strain>
    </source>
</reference>
<comment type="function">
    <text evidence="15">Catalyzes the NADPH-dependent formation of L-aspartate-semialdehyde (L-ASA) by the reductive dephosphorylation of L-aspartyl-4-phosphate.</text>
</comment>
<dbReference type="GO" id="GO:0051287">
    <property type="term" value="F:NAD binding"/>
    <property type="evidence" value="ECO:0007669"/>
    <property type="project" value="InterPro"/>
</dbReference>
<feature type="binding site" evidence="15">
    <location>
        <begin position="158"/>
        <end position="159"/>
    </location>
    <ligand>
        <name>NADP(+)</name>
        <dbReference type="ChEBI" id="CHEBI:58349"/>
    </ligand>
</feature>
<dbReference type="GO" id="GO:0050661">
    <property type="term" value="F:NADP binding"/>
    <property type="evidence" value="ECO:0007669"/>
    <property type="project" value="UniProtKB-UniRule"/>
</dbReference>
<feature type="binding site" evidence="15">
    <location>
        <begin position="12"/>
        <end position="15"/>
    </location>
    <ligand>
        <name>NADP(+)</name>
        <dbReference type="ChEBI" id="CHEBI:58349"/>
    </ligand>
</feature>
<dbReference type="GO" id="GO:0004073">
    <property type="term" value="F:aspartate-semialdehyde dehydrogenase activity"/>
    <property type="evidence" value="ECO:0007669"/>
    <property type="project" value="UniProtKB-UniRule"/>
</dbReference>
<dbReference type="InterPro" id="IPR005986">
    <property type="entry name" value="Asp_semialdehyde_DH_beta"/>
</dbReference>
<evidence type="ECO:0000256" key="16">
    <source>
        <dbReference type="PIRSR" id="PIRSR000148-1"/>
    </source>
</evidence>
<dbReference type="Proteomes" id="UP000181969">
    <property type="component" value="Unassembled WGS sequence"/>
</dbReference>
<evidence type="ECO:0000256" key="4">
    <source>
        <dbReference type="ARBA" id="ARBA00010584"/>
    </source>
</evidence>
<dbReference type="NCBIfam" id="TIGR01296">
    <property type="entry name" value="asd_B"/>
    <property type="match status" value="1"/>
</dbReference>
<dbReference type="CDD" id="cd18131">
    <property type="entry name" value="ASADH_C_bac_euk_like"/>
    <property type="match status" value="1"/>
</dbReference>
<feature type="binding site" evidence="15">
    <location>
        <position position="100"/>
    </location>
    <ligand>
        <name>phosphate</name>
        <dbReference type="ChEBI" id="CHEBI:43474"/>
    </ligand>
</feature>
<dbReference type="UniPathway" id="UPA00050">
    <property type="reaction ID" value="UER00463"/>
</dbReference>
<keyword evidence="7 15" id="KW-0028">Amino-acid biosynthesis</keyword>
<dbReference type="OrthoDB" id="9805684at2"/>
<comment type="catalytic activity">
    <reaction evidence="14 15">
        <text>L-aspartate 4-semialdehyde + phosphate + NADP(+) = 4-phospho-L-aspartate + NADPH + H(+)</text>
        <dbReference type="Rhea" id="RHEA:24284"/>
        <dbReference type="ChEBI" id="CHEBI:15378"/>
        <dbReference type="ChEBI" id="CHEBI:43474"/>
        <dbReference type="ChEBI" id="CHEBI:57535"/>
        <dbReference type="ChEBI" id="CHEBI:57783"/>
        <dbReference type="ChEBI" id="CHEBI:58349"/>
        <dbReference type="ChEBI" id="CHEBI:537519"/>
        <dbReference type="EC" id="1.2.1.11"/>
    </reaction>
</comment>
<dbReference type="Gene3D" id="3.30.360.10">
    <property type="entry name" value="Dihydrodipicolinate Reductase, domain 2"/>
    <property type="match status" value="1"/>
</dbReference>
<comment type="caution">
    <text evidence="15">Lacks conserved residue(s) required for the propagation of feature annotation.</text>
</comment>
<dbReference type="AlphaFoldDB" id="A0A1I4I0A6"/>
<evidence type="ECO:0000256" key="9">
    <source>
        <dbReference type="ARBA" id="ARBA00022857"/>
    </source>
</evidence>
<dbReference type="UniPathway" id="UPA00034">
    <property type="reaction ID" value="UER00016"/>
</dbReference>
<comment type="pathway">
    <text evidence="1 15">Amino-acid biosynthesis; L-methionine biosynthesis via de novo pathway; L-homoserine from L-aspartate: step 2/3.</text>
</comment>
<feature type="binding site" evidence="15">
    <location>
        <begin position="40"/>
        <end position="41"/>
    </location>
    <ligand>
        <name>NADP(+)</name>
        <dbReference type="ChEBI" id="CHEBI:58349"/>
    </ligand>
</feature>
<keyword evidence="8 15" id="KW-0791">Threonine biosynthesis</keyword>
<dbReference type="UniPathway" id="UPA00051">
    <property type="reaction ID" value="UER00464"/>
</dbReference>
<evidence type="ECO:0000256" key="8">
    <source>
        <dbReference type="ARBA" id="ARBA00022697"/>
    </source>
</evidence>
<evidence type="ECO:0000256" key="10">
    <source>
        <dbReference type="ARBA" id="ARBA00022915"/>
    </source>
</evidence>
<keyword evidence="11 15" id="KW-0560">Oxidoreductase</keyword>
<dbReference type="PANTHER" id="PTHR46278">
    <property type="entry name" value="DEHYDROGENASE, PUTATIVE-RELATED"/>
    <property type="match status" value="1"/>
</dbReference>
<comment type="pathway">
    <text evidence="2 15">Amino-acid biosynthesis; L-lysine biosynthesis via DAP pathway; (S)-tetrahydrodipicolinate from L-aspartate: step 2/4.</text>
</comment>
<dbReference type="Pfam" id="PF02774">
    <property type="entry name" value="Semialdhyde_dhC"/>
    <property type="match status" value="1"/>
</dbReference>
<feature type="binding site" evidence="15">
    <location>
        <position position="155"/>
    </location>
    <ligand>
        <name>substrate</name>
    </ligand>
</feature>
<dbReference type="GO" id="GO:0009089">
    <property type="term" value="P:lysine biosynthetic process via diaminopimelate"/>
    <property type="evidence" value="ECO:0007669"/>
    <property type="project" value="UniProtKB-UniRule"/>
</dbReference>
<dbReference type="EMBL" id="FOTJ01000011">
    <property type="protein sequence ID" value="SFL47281.1"/>
    <property type="molecule type" value="Genomic_DNA"/>
</dbReference>
<gene>
    <name evidence="15" type="primary">asd</name>
    <name evidence="18" type="ORF">SAMN05216438_11165</name>
</gene>
<dbReference type="HAMAP" id="MF_02121">
    <property type="entry name" value="ASADH"/>
    <property type="match status" value="1"/>
</dbReference>
<dbReference type="RefSeq" id="WP_074751536.1">
    <property type="nucleotide sequence ID" value="NZ_FOTJ01000011.1"/>
</dbReference>
<evidence type="ECO:0000256" key="3">
    <source>
        <dbReference type="ARBA" id="ARBA00005097"/>
    </source>
</evidence>
<evidence type="ECO:0000256" key="6">
    <source>
        <dbReference type="ARBA" id="ARBA00013120"/>
    </source>
</evidence>
<evidence type="ECO:0000256" key="13">
    <source>
        <dbReference type="ARBA" id="ARBA00023167"/>
    </source>
</evidence>
<organism evidence="18 19">
    <name type="scientific">Lactococcus garvieae</name>
    <dbReference type="NCBI Taxonomy" id="1363"/>
    <lineage>
        <taxon>Bacteria</taxon>
        <taxon>Bacillati</taxon>
        <taxon>Bacillota</taxon>
        <taxon>Bacilli</taxon>
        <taxon>Lactobacillales</taxon>
        <taxon>Streptococcaceae</taxon>
        <taxon>Lactococcus</taxon>
    </lineage>
</organism>
<dbReference type="InterPro" id="IPR036291">
    <property type="entry name" value="NAD(P)-bd_dom_sf"/>
</dbReference>
<feature type="domain" description="Semialdehyde dehydrogenase NAD-binding" evidence="17">
    <location>
        <begin position="5"/>
        <end position="120"/>
    </location>
</feature>
<evidence type="ECO:0000256" key="12">
    <source>
        <dbReference type="ARBA" id="ARBA00023154"/>
    </source>
</evidence>
<dbReference type="CDD" id="cd02316">
    <property type="entry name" value="VcASADH2_like_N"/>
    <property type="match status" value="1"/>
</dbReference>
<dbReference type="InterPro" id="IPR012080">
    <property type="entry name" value="Asp_semialdehyde_DH"/>
</dbReference>
<comment type="pathway">
    <text evidence="3 15">Amino-acid biosynthesis; L-threonine biosynthesis; L-threonine from L-aspartate: step 2/5.</text>
</comment>
<feature type="binding site" evidence="15">
    <location>
        <position position="228"/>
    </location>
    <ligand>
        <name>substrate</name>
    </ligand>
</feature>
<feature type="binding site" evidence="15">
    <location>
        <position position="308"/>
    </location>
    <ligand>
        <name>NADP(+)</name>
        <dbReference type="ChEBI" id="CHEBI:58349"/>
    </ligand>
</feature>
<keyword evidence="12 15" id="KW-0457">Lysine biosynthesis</keyword>
<dbReference type="InterPro" id="IPR000534">
    <property type="entry name" value="Semialdehyde_DH_NAD-bd"/>
</dbReference>
<dbReference type="GO" id="GO:0071266">
    <property type="term" value="P:'de novo' L-methionine biosynthetic process"/>
    <property type="evidence" value="ECO:0007669"/>
    <property type="project" value="UniProtKB-UniRule"/>
</dbReference>
<evidence type="ECO:0000259" key="17">
    <source>
        <dbReference type="SMART" id="SM00859"/>
    </source>
</evidence>
<evidence type="ECO:0000256" key="14">
    <source>
        <dbReference type="ARBA" id="ARBA00047891"/>
    </source>
</evidence>
<keyword evidence="13 15" id="KW-0486">Methionine biosynthesis</keyword>
<feature type="active site" description="Acyl-thioester intermediate" evidence="15 16">
    <location>
        <position position="128"/>
    </location>
</feature>
<dbReference type="GO" id="GO:0009088">
    <property type="term" value="P:threonine biosynthetic process"/>
    <property type="evidence" value="ECO:0007669"/>
    <property type="project" value="UniProtKB-UniRule"/>
</dbReference>
<evidence type="ECO:0000256" key="1">
    <source>
        <dbReference type="ARBA" id="ARBA00005021"/>
    </source>
</evidence>
<dbReference type="SUPFAM" id="SSF55347">
    <property type="entry name" value="Glyceraldehyde-3-phosphate dehydrogenase-like, C-terminal domain"/>
    <property type="match status" value="1"/>
</dbReference>
<evidence type="ECO:0000313" key="19">
    <source>
        <dbReference type="Proteomes" id="UP000181969"/>
    </source>
</evidence>
<evidence type="ECO:0000313" key="18">
    <source>
        <dbReference type="EMBL" id="SFL47281.1"/>
    </source>
</evidence>
<sequence length="330" mass="36574">MKKYNICVVGATGLVGRTFLDILEQRNFPIKNLKLLASSRSAGSVLSFAGQEYVVEELTADSFNGYDIALFSAGGDTSEHFAPIAREKGLVVIDNSSVWRENPEIGLIVPEINIQDTQMNKIIANPNCSTIQSVLPLYALEKAFGILRVNYTTFQAVSGSGQKGRDDLLRTRQGKTPEFYPYNISETALPEIDVFFENGYTKEEMKMVNETRKILHKPELAVSATCVRVPVINSHGVSIQVILDQPFTLSEVREVFANQEGITLIDNPKNHEYPVSTIANGNDNVYVGRIREDLAQANSLLFYCVADNIRKGAALNAIQIAEHMIQENLI</sequence>
<evidence type="ECO:0000256" key="11">
    <source>
        <dbReference type="ARBA" id="ARBA00023002"/>
    </source>
</evidence>
<dbReference type="GO" id="GO:0019877">
    <property type="term" value="P:diaminopimelate biosynthetic process"/>
    <property type="evidence" value="ECO:0007669"/>
    <property type="project" value="UniProtKB-UniRule"/>
</dbReference>
<evidence type="ECO:0000256" key="2">
    <source>
        <dbReference type="ARBA" id="ARBA00005076"/>
    </source>
</evidence>
<keyword evidence="10 15" id="KW-0220">Diaminopimelate biosynthesis</keyword>
<dbReference type="PANTHER" id="PTHR46278:SF2">
    <property type="entry name" value="ASPARTATE-SEMIALDEHYDE DEHYDROGENASE"/>
    <property type="match status" value="1"/>
</dbReference>